<organism evidence="3">
    <name type="scientific">marine metagenome</name>
    <dbReference type="NCBI Taxonomy" id="408172"/>
    <lineage>
        <taxon>unclassified sequences</taxon>
        <taxon>metagenomes</taxon>
        <taxon>ecological metagenomes</taxon>
    </lineage>
</organism>
<dbReference type="CDD" id="cd13634">
    <property type="entry name" value="PBP2_Sco4506"/>
    <property type="match status" value="1"/>
</dbReference>
<name>A0A381T284_9ZZZZ</name>
<reference evidence="3" key="1">
    <citation type="submission" date="2018-05" db="EMBL/GenBank/DDBJ databases">
        <authorList>
            <person name="Lanie J.A."/>
            <person name="Ng W.-L."/>
            <person name="Kazmierczak K.M."/>
            <person name="Andrzejewski T.M."/>
            <person name="Davidsen T.M."/>
            <person name="Wayne K.J."/>
            <person name="Tettelin H."/>
            <person name="Glass J.I."/>
            <person name="Rusch D."/>
            <person name="Podicherti R."/>
            <person name="Tsui H.-C.T."/>
            <person name="Winkler M.E."/>
        </authorList>
    </citation>
    <scope>NUCLEOTIDE SEQUENCE</scope>
</reference>
<dbReference type="Pfam" id="PF02621">
    <property type="entry name" value="VitK2_biosynth"/>
    <property type="match status" value="1"/>
</dbReference>
<dbReference type="InterPro" id="IPR030868">
    <property type="entry name" value="MqnA"/>
</dbReference>
<dbReference type="Gene3D" id="3.40.190.10">
    <property type="entry name" value="Periplasmic binding protein-like II"/>
    <property type="match status" value="2"/>
</dbReference>
<evidence type="ECO:0008006" key="4">
    <source>
        <dbReference type="Google" id="ProtNLM"/>
    </source>
</evidence>
<sequence length="264" mass="29429">MSWDEVLGRVSFTNCDPIFHGLEDKWKILPAPPSWLTGHVIRRDCLTAPIPTADYAEHSDELDLIPGLGIVSAGNVGSVLLFGSRPLESMRDIALPSDSSTSKVLLRWVLNGRGLDCKFIELGPDIDAMLSNCDGALLIGDRALAAARANPELVRLDLGYEWTAQTGLPMVFGVFATRKDSPEDRLRKARSDMLEQYKMFLSDTDWKLRVVKSSAKKLGFPESRVSQYFDNEVRNYLDADAIMGLEMFLTDVCGMKETPTWIQL</sequence>
<protein>
    <recommendedName>
        <fullName evidence="4">Chorismate dehydratase</fullName>
    </recommendedName>
</protein>
<evidence type="ECO:0000313" key="3">
    <source>
        <dbReference type="EMBL" id="SVA09859.1"/>
    </source>
</evidence>
<dbReference type="AlphaFoldDB" id="A0A381T284"/>
<dbReference type="GO" id="GO:0016829">
    <property type="term" value="F:lyase activity"/>
    <property type="evidence" value="ECO:0007669"/>
    <property type="project" value="UniProtKB-KW"/>
</dbReference>
<keyword evidence="1" id="KW-0474">Menaquinone biosynthesis</keyword>
<evidence type="ECO:0000256" key="2">
    <source>
        <dbReference type="ARBA" id="ARBA00023239"/>
    </source>
</evidence>
<evidence type="ECO:0000256" key="1">
    <source>
        <dbReference type="ARBA" id="ARBA00022428"/>
    </source>
</evidence>
<dbReference type="PANTHER" id="PTHR37690:SF1">
    <property type="entry name" value="CHORISMATE DEHYDRATASE"/>
    <property type="match status" value="1"/>
</dbReference>
<dbReference type="InterPro" id="IPR003773">
    <property type="entry name" value="Menaquinone_biosynth"/>
</dbReference>
<proteinExistence type="inferred from homology"/>
<dbReference type="GO" id="GO:0009234">
    <property type="term" value="P:menaquinone biosynthetic process"/>
    <property type="evidence" value="ECO:0007669"/>
    <property type="project" value="UniProtKB-KW"/>
</dbReference>
<dbReference type="SUPFAM" id="SSF53850">
    <property type="entry name" value="Periplasmic binding protein-like II"/>
    <property type="match status" value="1"/>
</dbReference>
<gene>
    <name evidence="3" type="ORF">METZ01_LOCUS62713</name>
</gene>
<dbReference type="PANTHER" id="PTHR37690">
    <property type="entry name" value="CHORISMATE DEHYDRATASE"/>
    <property type="match status" value="1"/>
</dbReference>
<accession>A0A381T284</accession>
<dbReference type="HAMAP" id="MF_00995">
    <property type="entry name" value="MqnA"/>
    <property type="match status" value="1"/>
</dbReference>
<keyword evidence="2" id="KW-0456">Lyase</keyword>
<dbReference type="EMBL" id="UINC01003860">
    <property type="protein sequence ID" value="SVA09859.1"/>
    <property type="molecule type" value="Genomic_DNA"/>
</dbReference>